<organism evidence="2 3">
    <name type="scientific">Aureobasidium pullulans</name>
    <name type="common">Black yeast</name>
    <name type="synonym">Pullularia pullulans</name>
    <dbReference type="NCBI Taxonomy" id="5580"/>
    <lineage>
        <taxon>Eukaryota</taxon>
        <taxon>Fungi</taxon>
        <taxon>Dikarya</taxon>
        <taxon>Ascomycota</taxon>
        <taxon>Pezizomycotina</taxon>
        <taxon>Dothideomycetes</taxon>
        <taxon>Dothideomycetidae</taxon>
        <taxon>Dothideales</taxon>
        <taxon>Saccotheciaceae</taxon>
        <taxon>Aureobasidium</taxon>
    </lineage>
</organism>
<feature type="region of interest" description="Disordered" evidence="1">
    <location>
        <begin position="306"/>
        <end position="334"/>
    </location>
</feature>
<proteinExistence type="predicted"/>
<sequence length="418" mass="48610">MIMTRKHHVKRGLQPHNPKETRIKTLVSYLEARIKECKRRPSILPCAYSAYDKDFDDEFEDNEFSDLDWLRNACSELYQLLVDDNFAHTSDLAQCLQQRQIRLPKLSNRKTYAGALQKADAELRFRFLDLPKDIRLKVYHSALLKDMAENQCAYHGERQTRRNMIRPPLLQTCRQIYLEAAPIFYHINRFPLECSNTPDLDFAARTKRWLSILENAHAISNHINDIRHITLIMQCCREHPIDHVKIDLGLRNSKHWFTCTKPTTYKKPLRGCIYRFPDRLVCHDRTLAPPVSLARWSKKIVSDDFSSDESEIDDDDPGESSSEEPARDRPSKSMKMNAENFAAAEVAVDELWKTCGYAKRYKRLPMTCVEEHRDEQWVLKTQLQRCTTCARSSATLIESSADHLTLNIATVSKILALQ</sequence>
<dbReference type="PANTHER" id="PTHR42085:SF2">
    <property type="entry name" value="F-BOX DOMAIN-CONTAINING PROTEIN"/>
    <property type="match status" value="1"/>
</dbReference>
<comment type="caution">
    <text evidence="2">The sequence shown here is derived from an EMBL/GenBank/DDBJ whole genome shotgun (WGS) entry which is preliminary data.</text>
</comment>
<dbReference type="AlphaFoldDB" id="A0A4T0BY92"/>
<dbReference type="Proteomes" id="UP000308724">
    <property type="component" value="Unassembled WGS sequence"/>
</dbReference>
<name>A0A4T0BY92_AURPU</name>
<evidence type="ECO:0000256" key="1">
    <source>
        <dbReference type="SAM" id="MobiDB-lite"/>
    </source>
</evidence>
<dbReference type="EMBL" id="QZBZ01000085">
    <property type="protein sequence ID" value="TIA37294.1"/>
    <property type="molecule type" value="Genomic_DNA"/>
</dbReference>
<gene>
    <name evidence="2" type="ORF">D6C78_04829</name>
</gene>
<dbReference type="PANTHER" id="PTHR42085">
    <property type="entry name" value="F-BOX DOMAIN-CONTAINING PROTEIN"/>
    <property type="match status" value="1"/>
</dbReference>
<evidence type="ECO:0000313" key="3">
    <source>
        <dbReference type="Proteomes" id="UP000308724"/>
    </source>
</evidence>
<reference evidence="2 3" key="1">
    <citation type="submission" date="2018-10" db="EMBL/GenBank/DDBJ databases">
        <title>Fifty Aureobasidium pullulans genomes reveal a recombining polyextremotolerant generalist.</title>
        <authorList>
            <person name="Gostincar C."/>
            <person name="Turk M."/>
            <person name="Zajc J."/>
            <person name="Gunde-Cimerman N."/>
        </authorList>
    </citation>
    <scope>NUCLEOTIDE SEQUENCE [LARGE SCALE GENOMIC DNA]</scope>
    <source>
        <strain evidence="2 3">EXF-1645</strain>
    </source>
</reference>
<protein>
    <submittedName>
        <fullName evidence="2">Uncharacterized protein</fullName>
    </submittedName>
</protein>
<dbReference type="InterPro" id="IPR038883">
    <property type="entry name" value="AN11006-like"/>
</dbReference>
<accession>A0A4T0BY92</accession>
<feature type="compositionally biased region" description="Acidic residues" evidence="1">
    <location>
        <begin position="306"/>
        <end position="322"/>
    </location>
</feature>
<evidence type="ECO:0000313" key="2">
    <source>
        <dbReference type="EMBL" id="TIA37294.1"/>
    </source>
</evidence>